<evidence type="ECO:0000313" key="1">
    <source>
        <dbReference type="Proteomes" id="UP000095286"/>
    </source>
</evidence>
<dbReference type="Proteomes" id="UP000095286">
    <property type="component" value="Unplaced"/>
</dbReference>
<proteinExistence type="predicted"/>
<organism evidence="1 2">
    <name type="scientific">Rhabditophanes sp. KR3021</name>
    <dbReference type="NCBI Taxonomy" id="114890"/>
    <lineage>
        <taxon>Eukaryota</taxon>
        <taxon>Metazoa</taxon>
        <taxon>Ecdysozoa</taxon>
        <taxon>Nematoda</taxon>
        <taxon>Chromadorea</taxon>
        <taxon>Rhabditida</taxon>
        <taxon>Tylenchina</taxon>
        <taxon>Panagrolaimomorpha</taxon>
        <taxon>Strongyloidoidea</taxon>
        <taxon>Alloionematidae</taxon>
        <taxon>Rhabditophanes</taxon>
    </lineage>
</organism>
<accession>A0AC35U1H1</accession>
<protein>
    <submittedName>
        <fullName evidence="2">Secreted protein</fullName>
    </submittedName>
</protein>
<name>A0AC35U1H1_9BILA</name>
<sequence>MRHFLLLLPVFILSKPYFEGCKCELEDKTHVWAFCTCNQNVEYAVSRLDFQLMLQKGVSSAPNFSITIKDKDELISAIKQCNASLLEEDIKGNVYIESSCVTERDQSKLQ</sequence>
<evidence type="ECO:0000313" key="2">
    <source>
        <dbReference type="WBParaSite" id="RSKR_0000672150.1"/>
    </source>
</evidence>
<reference evidence="2" key="1">
    <citation type="submission" date="2016-11" db="UniProtKB">
        <authorList>
            <consortium name="WormBaseParasite"/>
        </authorList>
    </citation>
    <scope>IDENTIFICATION</scope>
    <source>
        <strain evidence="2">KR3021</strain>
    </source>
</reference>
<dbReference type="WBParaSite" id="RSKR_0000672150.1">
    <property type="protein sequence ID" value="RSKR_0000672150.1"/>
    <property type="gene ID" value="RSKR_0000672150"/>
</dbReference>